<organism evidence="1">
    <name type="scientific">Myoviridae sp. ctRRy11</name>
    <dbReference type="NCBI Taxonomy" id="2826651"/>
    <lineage>
        <taxon>Viruses</taxon>
        <taxon>Duplodnaviria</taxon>
        <taxon>Heunggongvirae</taxon>
        <taxon>Uroviricota</taxon>
        <taxon>Caudoviricetes</taxon>
    </lineage>
</organism>
<name>A0A8S5MXF5_9CAUD</name>
<proteinExistence type="predicted"/>
<evidence type="ECO:0008006" key="2">
    <source>
        <dbReference type="Google" id="ProtNLM"/>
    </source>
</evidence>
<accession>A0A8S5MXF5</accession>
<sequence>MENTIVNDIKKIIDESIDLVQINGETYSNRDLRLVRHTDSAEKIVFSDLSSIVSMIKQEKGNFNLPLYINIESATCVSVFSSMDKHKDREEPYSAMYRNSKFSFGREYNYEDFVIALRSQFVQNEDTSELLTLLKKITNNNTVETEDDGITQKITAQQGATLNNVVKSAPIRELSPFRTFNEVEQPTSEFLFRVKDGGRFVLYEADGGAWELKAKKNISTFFTEELAEEIAEGKVILVG</sequence>
<evidence type="ECO:0000313" key="1">
    <source>
        <dbReference type="EMBL" id="DAD87038.1"/>
    </source>
</evidence>
<reference evidence="1" key="1">
    <citation type="journal article" date="2021" name="Proc. Natl. Acad. Sci. U.S.A.">
        <title>A Catalog of Tens of Thousands of Viruses from Human Metagenomes Reveals Hidden Associations with Chronic Diseases.</title>
        <authorList>
            <person name="Tisza M.J."/>
            <person name="Buck C.B."/>
        </authorList>
    </citation>
    <scope>NUCLEOTIDE SEQUENCE</scope>
    <source>
        <strain evidence="1">CtRRy11</strain>
    </source>
</reference>
<dbReference type="EMBL" id="BK015012">
    <property type="protein sequence ID" value="DAD87038.1"/>
    <property type="molecule type" value="Genomic_DNA"/>
</dbReference>
<protein>
    <recommendedName>
        <fullName evidence="2">Phage protein</fullName>
    </recommendedName>
</protein>